<name>A0A1I7Z4E4_9BILA</name>
<dbReference type="GO" id="GO:0005516">
    <property type="term" value="F:calmodulin binding"/>
    <property type="evidence" value="ECO:0007669"/>
    <property type="project" value="UniProtKB-KW"/>
</dbReference>
<dbReference type="PROSITE" id="PS51158">
    <property type="entry name" value="ALPHA_KINASE"/>
    <property type="match status" value="1"/>
</dbReference>
<dbReference type="WBParaSite" id="L893_g22668.t1">
    <property type="protein sequence ID" value="L893_g22668.t1"/>
    <property type="gene ID" value="L893_g22668"/>
</dbReference>
<evidence type="ECO:0000256" key="8">
    <source>
        <dbReference type="ARBA" id="ARBA00022860"/>
    </source>
</evidence>
<evidence type="ECO:0000256" key="1">
    <source>
        <dbReference type="ARBA" id="ARBA00022527"/>
    </source>
</evidence>
<evidence type="ECO:0000313" key="15">
    <source>
        <dbReference type="Proteomes" id="UP000095287"/>
    </source>
</evidence>
<dbReference type="InterPro" id="IPR011990">
    <property type="entry name" value="TPR-like_helical_dom_sf"/>
</dbReference>
<keyword evidence="7" id="KW-0067">ATP-binding</keyword>
<keyword evidence="2" id="KW-0597">Phosphoprotein</keyword>
<dbReference type="PANTHER" id="PTHR45992">
    <property type="entry name" value="EUKARYOTIC ELONGATION FACTOR 2 KINASE-RELATED"/>
    <property type="match status" value="1"/>
</dbReference>
<protein>
    <recommendedName>
        <fullName evidence="11">Eukaryotic elongation factor 2 kinase</fullName>
        <ecNumber evidence="10">2.7.11.20</ecNumber>
    </recommendedName>
    <alternativeName>
        <fullName evidence="12">Calcium/calmodulin-dependent eukaryotic elongation factor 2 kinase</fullName>
    </alternativeName>
</protein>
<dbReference type="GO" id="GO:0005524">
    <property type="term" value="F:ATP binding"/>
    <property type="evidence" value="ECO:0007669"/>
    <property type="project" value="UniProtKB-KW"/>
</dbReference>
<dbReference type="Proteomes" id="UP000095287">
    <property type="component" value="Unplaced"/>
</dbReference>
<dbReference type="InterPro" id="IPR047588">
    <property type="entry name" value="eEF2K_a_kinase_dom"/>
</dbReference>
<keyword evidence="4" id="KW-0547">Nucleotide-binding</keyword>
<evidence type="ECO:0000256" key="13">
    <source>
        <dbReference type="SAM" id="MobiDB-lite"/>
    </source>
</evidence>
<dbReference type="Gene3D" id="1.25.40.10">
    <property type="entry name" value="Tetratricopeptide repeat domain"/>
    <property type="match status" value="1"/>
</dbReference>
<dbReference type="EC" id="2.7.11.20" evidence="10"/>
<dbReference type="GO" id="GO:0004686">
    <property type="term" value="F:elongation factor-2 kinase activity"/>
    <property type="evidence" value="ECO:0007669"/>
    <property type="project" value="UniProtKB-EC"/>
</dbReference>
<evidence type="ECO:0000313" key="16">
    <source>
        <dbReference type="WBParaSite" id="L893_g22668.t1"/>
    </source>
</evidence>
<keyword evidence="1" id="KW-0723">Serine/threonine-protein kinase</keyword>
<dbReference type="FunFam" id="3.20.200.10:FF:000002">
    <property type="entry name" value="Eukaryotic elongation factor 2 kinase"/>
    <property type="match status" value="1"/>
</dbReference>
<dbReference type="InterPro" id="IPR004166">
    <property type="entry name" value="a-kinase_dom"/>
</dbReference>
<sequence>MTVPIDEEPDAAESEIADFSCNIKEEEATEDQGQRKSLMQRWRDAARRSVRESFKDPWNPYKIHEFPTKKCIRHRYSAIQKKWTEDEVEVKMHPDSFARGAMRECYRLKKLSKFSGDSDWLHAQNYVAKKYIQDVDRNVLFEDVKLQMDSKLWAEEYNRHNPPKKIDIVQMCVLEFVEEPGRPLFHLEHFIEGSYVKYNSNSGFVSEVCRQTPQAFSHFTFERSGHQMIVVDIQGVGDLYTDPQIHTCHGTGYGDGNLGTRGMALFFFSHKCNDICTSMCLTEFDLTENEIKLRDGGHAQAMTDPSTKFSAITHSSLDACEPLVTDDDDNAMEQLRHRHVSMCSRNSRSSFNLDDDDCEGEDNDECEDYDIYEASEVEEYEDYHEPMNSGEAETGCEPVHRRVRWNSASSSLCSSRNTRETEREEYWIEARKQSRPAGLLSQEEMDHLSSLSKSNHAASILGQIHLDIARYHELGRFSTEDSSGTAENKENIPAGTPLQKPRFDYDYESAVFHLDVAQKCGILEAVMTVAQMAYGNPHDLLEDVTWDDRKASLPGTVLEDDAIEDRDAIGFELMVKAAELGDRSAMLFVAEGYDSGNGTGVNGAADWPKAIEYYEKFLACDNPEETNSSLEHAAMTSSEICERPRYSILVRMAEMYSSKSLHGLDEDLSKAYNLYNEAADAAMAALKGKLAARFYELAESFAVE</sequence>
<keyword evidence="15" id="KW-1185">Reference proteome</keyword>
<dbReference type="Gene3D" id="3.20.200.10">
    <property type="entry name" value="MHCK/EF2 kinase"/>
    <property type="match status" value="1"/>
</dbReference>
<evidence type="ECO:0000256" key="4">
    <source>
        <dbReference type="ARBA" id="ARBA00022741"/>
    </source>
</evidence>
<evidence type="ECO:0000256" key="3">
    <source>
        <dbReference type="ARBA" id="ARBA00022679"/>
    </source>
</evidence>
<proteinExistence type="inferred from homology"/>
<dbReference type="InterPro" id="IPR011009">
    <property type="entry name" value="Kinase-like_dom_sf"/>
</dbReference>
<comment type="similarity">
    <text evidence="9">Belongs to the protein kinase superfamily. Alpha-type protein kinase family.</text>
</comment>
<dbReference type="InterPro" id="IPR051852">
    <property type="entry name" value="Alpha-type_PK"/>
</dbReference>
<dbReference type="SMART" id="SM00811">
    <property type="entry name" value="Alpha_kinase"/>
    <property type="match status" value="1"/>
</dbReference>
<dbReference type="GO" id="GO:0031037">
    <property type="term" value="P:myosin II filament disassembly"/>
    <property type="evidence" value="ECO:0007669"/>
    <property type="project" value="TreeGrafter"/>
</dbReference>
<organism evidence="15 16">
    <name type="scientific">Steinernema glaseri</name>
    <dbReference type="NCBI Taxonomy" id="37863"/>
    <lineage>
        <taxon>Eukaryota</taxon>
        <taxon>Metazoa</taxon>
        <taxon>Ecdysozoa</taxon>
        <taxon>Nematoda</taxon>
        <taxon>Chromadorea</taxon>
        <taxon>Rhabditida</taxon>
        <taxon>Tylenchina</taxon>
        <taxon>Panagrolaimomorpha</taxon>
        <taxon>Strongyloidoidea</taxon>
        <taxon>Steinernematidae</taxon>
        <taxon>Steinernema</taxon>
    </lineage>
</organism>
<dbReference type="CDD" id="cd16967">
    <property type="entry name" value="Alpha_kinase_eEF2K"/>
    <property type="match status" value="1"/>
</dbReference>
<dbReference type="SUPFAM" id="SSF81901">
    <property type="entry name" value="HCP-like"/>
    <property type="match status" value="1"/>
</dbReference>
<evidence type="ECO:0000256" key="5">
    <source>
        <dbReference type="ARBA" id="ARBA00022777"/>
    </source>
</evidence>
<evidence type="ECO:0000259" key="14">
    <source>
        <dbReference type="PROSITE" id="PS51158"/>
    </source>
</evidence>
<reference evidence="16" key="1">
    <citation type="submission" date="2016-11" db="UniProtKB">
        <authorList>
            <consortium name="WormBaseParasite"/>
        </authorList>
    </citation>
    <scope>IDENTIFICATION</scope>
</reference>
<evidence type="ECO:0000256" key="11">
    <source>
        <dbReference type="ARBA" id="ARBA00067847"/>
    </source>
</evidence>
<dbReference type="SUPFAM" id="SSF56112">
    <property type="entry name" value="Protein kinase-like (PK-like)"/>
    <property type="match status" value="1"/>
</dbReference>
<dbReference type="FunFam" id="3.30.200.20:FF:000336">
    <property type="entry name" value="Eukaryotic elongation factor 2 kinase"/>
    <property type="match status" value="1"/>
</dbReference>
<keyword evidence="6" id="KW-0106">Calcium</keyword>
<evidence type="ECO:0000256" key="6">
    <source>
        <dbReference type="ARBA" id="ARBA00022837"/>
    </source>
</evidence>
<dbReference type="AlphaFoldDB" id="A0A1I7Z4E4"/>
<evidence type="ECO:0000256" key="12">
    <source>
        <dbReference type="ARBA" id="ARBA00078015"/>
    </source>
</evidence>
<keyword evidence="8" id="KW-0112">Calmodulin-binding</keyword>
<evidence type="ECO:0000256" key="7">
    <source>
        <dbReference type="ARBA" id="ARBA00022840"/>
    </source>
</evidence>
<dbReference type="PANTHER" id="PTHR45992:SF2">
    <property type="entry name" value="EUKARYOTIC ELONGATION FACTOR 2 KINASE"/>
    <property type="match status" value="1"/>
</dbReference>
<dbReference type="Gene3D" id="3.30.200.20">
    <property type="entry name" value="Phosphorylase Kinase, domain 1"/>
    <property type="match status" value="2"/>
</dbReference>
<evidence type="ECO:0000256" key="9">
    <source>
        <dbReference type="ARBA" id="ARBA00061584"/>
    </source>
</evidence>
<feature type="region of interest" description="Disordered" evidence="13">
    <location>
        <begin position="478"/>
        <end position="498"/>
    </location>
</feature>
<dbReference type="Pfam" id="PF02816">
    <property type="entry name" value="Alpha_kinase"/>
    <property type="match status" value="1"/>
</dbReference>
<accession>A0A1I7Z4E4</accession>
<keyword evidence="3" id="KW-0808">Transferase</keyword>
<evidence type="ECO:0000256" key="2">
    <source>
        <dbReference type="ARBA" id="ARBA00022553"/>
    </source>
</evidence>
<evidence type="ECO:0000256" key="10">
    <source>
        <dbReference type="ARBA" id="ARBA00066872"/>
    </source>
</evidence>
<keyword evidence="5" id="KW-0418">Kinase</keyword>
<feature type="domain" description="Alpha-type protein kinase" evidence="14">
    <location>
        <begin position="75"/>
        <end position="284"/>
    </location>
</feature>
<dbReference type="GO" id="GO:1903013">
    <property type="term" value="P:response to differentiation-inducing factor 1"/>
    <property type="evidence" value="ECO:0007669"/>
    <property type="project" value="TreeGrafter"/>
</dbReference>